<keyword evidence="2" id="KW-0812">Transmembrane</keyword>
<evidence type="ECO:0000313" key="4">
    <source>
        <dbReference type="Proteomes" id="UP001501319"/>
    </source>
</evidence>
<feature type="transmembrane region" description="Helical" evidence="2">
    <location>
        <begin position="87"/>
        <end position="110"/>
    </location>
</feature>
<feature type="transmembrane region" description="Helical" evidence="2">
    <location>
        <begin position="200"/>
        <end position="226"/>
    </location>
</feature>
<keyword evidence="2" id="KW-0472">Membrane</keyword>
<evidence type="ECO:0008006" key="5">
    <source>
        <dbReference type="Google" id="ProtNLM"/>
    </source>
</evidence>
<proteinExistence type="predicted"/>
<keyword evidence="2" id="KW-1133">Transmembrane helix</keyword>
<dbReference type="RefSeq" id="WP_344115618.1">
    <property type="nucleotide sequence ID" value="NZ_BAAANE010000011.1"/>
</dbReference>
<protein>
    <recommendedName>
        <fullName evidence="5">Integral membrane protein</fullName>
    </recommendedName>
</protein>
<feature type="transmembrane region" description="Helical" evidence="2">
    <location>
        <begin position="348"/>
        <end position="371"/>
    </location>
</feature>
<feature type="transmembrane region" description="Helical" evidence="2">
    <location>
        <begin position="33"/>
        <end position="66"/>
    </location>
</feature>
<dbReference type="Proteomes" id="UP001501319">
    <property type="component" value="Unassembled WGS sequence"/>
</dbReference>
<evidence type="ECO:0000256" key="1">
    <source>
        <dbReference type="SAM" id="MobiDB-lite"/>
    </source>
</evidence>
<name>A0ABN2FR94_9ACTN</name>
<accession>A0ABN2FR94</accession>
<feature type="transmembrane region" description="Helical" evidence="2">
    <location>
        <begin position="162"/>
        <end position="180"/>
    </location>
</feature>
<comment type="caution">
    <text evidence="3">The sequence shown here is derived from an EMBL/GenBank/DDBJ whole genome shotgun (WGS) entry which is preliminary data.</text>
</comment>
<organism evidence="3 4">
    <name type="scientific">Kribbella alba</name>
    <dbReference type="NCBI Taxonomy" id="190197"/>
    <lineage>
        <taxon>Bacteria</taxon>
        <taxon>Bacillati</taxon>
        <taxon>Actinomycetota</taxon>
        <taxon>Actinomycetes</taxon>
        <taxon>Propionibacteriales</taxon>
        <taxon>Kribbellaceae</taxon>
        <taxon>Kribbella</taxon>
    </lineage>
</organism>
<dbReference type="Pfam" id="PF19877">
    <property type="entry name" value="DUF6350"/>
    <property type="match status" value="1"/>
</dbReference>
<feature type="region of interest" description="Disordered" evidence="1">
    <location>
        <begin position="1"/>
        <end position="25"/>
    </location>
</feature>
<sequence length="414" mass="40222">MTDMLSRPGARDGGPHQAPGPADPEVAVPTKPVVLSAVIGAGACLLTGLLACAAVAVVGWLAASFGGASGAVRAGATVWLIAHKAGATFGGGSITIAPLGLTLFLAWCLYRGGRFTARVSGADRTKELVLASSVLAVSYGLGALIIALLTSNGSVKVSPLSAFLGAASLAIVAGTTGVLVESGAAQDIADATPAGLRDAVPAAAAAVLTVVAVASLVYAVILVLHFSRVTSMLELLDAGVVGSVVLFAICLMLLPNVLLYVVSFIAGPGFQLGVGTSIAPTGVDVGNLPALPLLAAVPADGATPSYLLALTALVPLVAGAVAGLVVARRGIAAEDSDALGWDAFALRGGMAALVAGLALLVLMVLAGGAAGPGRMAEVGIPGALPAAGVLAAGMAIGAAVTAALVAARRPQPIP</sequence>
<evidence type="ECO:0000256" key="2">
    <source>
        <dbReference type="SAM" id="Phobius"/>
    </source>
</evidence>
<dbReference type="InterPro" id="IPR045931">
    <property type="entry name" value="DUF6350"/>
</dbReference>
<feature type="transmembrane region" description="Helical" evidence="2">
    <location>
        <begin position="383"/>
        <end position="407"/>
    </location>
</feature>
<gene>
    <name evidence="3" type="ORF">GCM10009744_57770</name>
</gene>
<feature type="transmembrane region" description="Helical" evidence="2">
    <location>
        <begin position="130"/>
        <end position="150"/>
    </location>
</feature>
<reference evidence="3 4" key="1">
    <citation type="journal article" date="2019" name="Int. J. Syst. Evol. Microbiol.">
        <title>The Global Catalogue of Microorganisms (GCM) 10K type strain sequencing project: providing services to taxonomists for standard genome sequencing and annotation.</title>
        <authorList>
            <consortium name="The Broad Institute Genomics Platform"/>
            <consortium name="The Broad Institute Genome Sequencing Center for Infectious Disease"/>
            <person name="Wu L."/>
            <person name="Ma J."/>
        </authorList>
    </citation>
    <scope>NUCLEOTIDE SEQUENCE [LARGE SCALE GENOMIC DNA]</scope>
    <source>
        <strain evidence="3 4">JCM 14306</strain>
    </source>
</reference>
<feature type="transmembrane region" description="Helical" evidence="2">
    <location>
        <begin position="306"/>
        <end position="327"/>
    </location>
</feature>
<keyword evidence="4" id="KW-1185">Reference proteome</keyword>
<evidence type="ECO:0000313" key="3">
    <source>
        <dbReference type="EMBL" id="GAA1657260.1"/>
    </source>
</evidence>
<feature type="transmembrane region" description="Helical" evidence="2">
    <location>
        <begin position="238"/>
        <end position="262"/>
    </location>
</feature>
<dbReference type="EMBL" id="BAAANE010000011">
    <property type="protein sequence ID" value="GAA1657260.1"/>
    <property type="molecule type" value="Genomic_DNA"/>
</dbReference>